<evidence type="ECO:0000259" key="3">
    <source>
        <dbReference type="Pfam" id="PF24883"/>
    </source>
</evidence>
<dbReference type="Pfam" id="PF01048">
    <property type="entry name" value="PNP_UDP_1"/>
    <property type="match status" value="1"/>
</dbReference>
<comment type="caution">
    <text evidence="4">The sequence shown here is derived from an EMBL/GenBank/DDBJ whole genome shotgun (WGS) entry which is preliminary data.</text>
</comment>
<dbReference type="Pfam" id="PF24883">
    <property type="entry name" value="NPHP3_N"/>
    <property type="match status" value="1"/>
</dbReference>
<dbReference type="SUPFAM" id="SSF52540">
    <property type="entry name" value="P-loop containing nucleoside triphosphate hydrolases"/>
    <property type="match status" value="1"/>
</dbReference>
<dbReference type="EMBL" id="MDYN01000071">
    <property type="protein sequence ID" value="OQD78940.1"/>
    <property type="molecule type" value="Genomic_DNA"/>
</dbReference>
<dbReference type="Gene3D" id="3.40.50.1580">
    <property type="entry name" value="Nucleoside phosphorylase domain"/>
    <property type="match status" value="1"/>
</dbReference>
<dbReference type="SUPFAM" id="SSF53167">
    <property type="entry name" value="Purine and uridine phosphorylases"/>
    <property type="match status" value="1"/>
</dbReference>
<feature type="domain" description="Nucleoside phosphorylase" evidence="2">
    <location>
        <begin position="50"/>
        <end position="327"/>
    </location>
</feature>
<dbReference type="PANTHER" id="PTHR46082">
    <property type="entry name" value="ATP/GTP-BINDING PROTEIN-RELATED"/>
    <property type="match status" value="1"/>
</dbReference>
<dbReference type="InterPro" id="IPR053137">
    <property type="entry name" value="NLR-like"/>
</dbReference>
<dbReference type="Proteomes" id="UP000191672">
    <property type="component" value="Unassembled WGS sequence"/>
</dbReference>
<evidence type="ECO:0000259" key="2">
    <source>
        <dbReference type="Pfam" id="PF01048"/>
    </source>
</evidence>
<gene>
    <name evidence="4" type="ORF">PENANT_c071G09852</name>
</gene>
<dbReference type="InterPro" id="IPR056884">
    <property type="entry name" value="NPHP3-like_N"/>
</dbReference>
<reference evidence="5" key="1">
    <citation type="journal article" date="2017" name="Nat. Microbiol.">
        <title>Global analysis of biosynthetic gene clusters reveals vast potential of secondary metabolite production in Penicillium species.</title>
        <authorList>
            <person name="Nielsen J.C."/>
            <person name="Grijseels S."/>
            <person name="Prigent S."/>
            <person name="Ji B."/>
            <person name="Dainat J."/>
            <person name="Nielsen K.F."/>
            <person name="Frisvad J.C."/>
            <person name="Workman M."/>
            <person name="Nielsen J."/>
        </authorList>
    </citation>
    <scope>NUCLEOTIDE SEQUENCE [LARGE SCALE GENOMIC DNA]</scope>
    <source>
        <strain evidence="5">IBT 31811</strain>
    </source>
</reference>
<sequence>MASTSYHGANYGFQVGNNYGHITTEIHLSKRPKTSHHDDLRAPPHAKYTIAWICALYIEMAAAQAMLDEIHERLPTRVDDNNYILGSIARHNVVIACLPEGQYGTNNAAIIMTNMKRTFPAIRACLMVGIGGGVPGNTDVRLGDVVVGTRVMQYDLGKLIGDGQLRRTAIPRLCHPLFGTSNVRANHERRPSRIHSILQQRLQGQPAYSRPTSSDLLFYASYDHESLTDSCDGCDHTMLVPRSSRTSDEATIHYGAIASGNQVMRDGTTRDNVARELDVICFEMESAGLMDILPCLPIRGICDYADSHKSKEWQRYAAATAAAYARELLEELSVTESRQGVSPTVDSKSFKFDQIDSRKTSIKKEEKKTCRWFLNHPDYKAWLDPAKLTQHHGFLWISGKPGAGKSTIMKFAYMRMKDSTRDKHAVTASFFFNARGTDLEKSTSGMYRSLLLQLLQGYPDLEVVLDNAELFPQHQDGCPPLNVLKDTFENAVCALGKRLFTCFIDALDECDES</sequence>
<accession>A0A1V6PPG8</accession>
<dbReference type="AlphaFoldDB" id="A0A1V6PPG8"/>
<dbReference type="InterPro" id="IPR035994">
    <property type="entry name" value="Nucleoside_phosphorylase_sf"/>
</dbReference>
<evidence type="ECO:0000256" key="1">
    <source>
        <dbReference type="ARBA" id="ARBA00022737"/>
    </source>
</evidence>
<dbReference type="PANTHER" id="PTHR46082:SF11">
    <property type="entry name" value="AAA+ ATPASE DOMAIN-CONTAINING PROTEIN-RELATED"/>
    <property type="match status" value="1"/>
</dbReference>
<dbReference type="InterPro" id="IPR000845">
    <property type="entry name" value="Nucleoside_phosphorylase_d"/>
</dbReference>
<dbReference type="InterPro" id="IPR027417">
    <property type="entry name" value="P-loop_NTPase"/>
</dbReference>
<protein>
    <submittedName>
        <fullName evidence="4">Uncharacterized protein</fullName>
    </submittedName>
</protein>
<keyword evidence="5" id="KW-1185">Reference proteome</keyword>
<dbReference type="GO" id="GO:0003824">
    <property type="term" value="F:catalytic activity"/>
    <property type="evidence" value="ECO:0007669"/>
    <property type="project" value="InterPro"/>
</dbReference>
<evidence type="ECO:0000313" key="5">
    <source>
        <dbReference type="Proteomes" id="UP000191672"/>
    </source>
</evidence>
<evidence type="ECO:0000313" key="4">
    <source>
        <dbReference type="EMBL" id="OQD78940.1"/>
    </source>
</evidence>
<dbReference type="GO" id="GO:0009116">
    <property type="term" value="P:nucleoside metabolic process"/>
    <property type="evidence" value="ECO:0007669"/>
    <property type="project" value="InterPro"/>
</dbReference>
<proteinExistence type="predicted"/>
<feature type="domain" description="Nephrocystin 3-like N-terminal" evidence="3">
    <location>
        <begin position="369"/>
        <end position="512"/>
    </location>
</feature>
<keyword evidence="1" id="KW-0677">Repeat</keyword>
<dbReference type="STRING" id="416450.A0A1V6PPG8"/>
<dbReference type="Gene3D" id="3.40.50.300">
    <property type="entry name" value="P-loop containing nucleotide triphosphate hydrolases"/>
    <property type="match status" value="1"/>
</dbReference>
<name>A0A1V6PPG8_9EURO</name>
<organism evidence="4 5">
    <name type="scientific">Penicillium antarcticum</name>
    <dbReference type="NCBI Taxonomy" id="416450"/>
    <lineage>
        <taxon>Eukaryota</taxon>
        <taxon>Fungi</taxon>
        <taxon>Dikarya</taxon>
        <taxon>Ascomycota</taxon>
        <taxon>Pezizomycotina</taxon>
        <taxon>Eurotiomycetes</taxon>
        <taxon>Eurotiomycetidae</taxon>
        <taxon>Eurotiales</taxon>
        <taxon>Aspergillaceae</taxon>
        <taxon>Penicillium</taxon>
    </lineage>
</organism>